<evidence type="ECO:0000256" key="1">
    <source>
        <dbReference type="ARBA" id="ARBA00004141"/>
    </source>
</evidence>
<feature type="transmembrane region" description="Helical" evidence="13">
    <location>
        <begin position="20"/>
        <end position="42"/>
    </location>
</feature>
<organism evidence="15 16">
    <name type="scientific">Chrysodeixis includens</name>
    <name type="common">Soybean looper</name>
    <name type="synonym">Pseudoplusia includens</name>
    <dbReference type="NCBI Taxonomy" id="689277"/>
    <lineage>
        <taxon>Eukaryota</taxon>
        <taxon>Metazoa</taxon>
        <taxon>Ecdysozoa</taxon>
        <taxon>Arthropoda</taxon>
        <taxon>Hexapoda</taxon>
        <taxon>Insecta</taxon>
        <taxon>Pterygota</taxon>
        <taxon>Neoptera</taxon>
        <taxon>Endopterygota</taxon>
        <taxon>Lepidoptera</taxon>
        <taxon>Glossata</taxon>
        <taxon>Ditrysia</taxon>
        <taxon>Noctuoidea</taxon>
        <taxon>Noctuidae</taxon>
        <taxon>Plusiinae</taxon>
        <taxon>Chrysodeixis</taxon>
    </lineage>
</organism>
<evidence type="ECO:0000256" key="6">
    <source>
        <dbReference type="ARBA" id="ARBA00022989"/>
    </source>
</evidence>
<dbReference type="AlphaFoldDB" id="A0A9P0BWY3"/>
<dbReference type="CDD" id="cd03505">
    <property type="entry name" value="Delta9-FADS-like"/>
    <property type="match status" value="1"/>
</dbReference>
<keyword evidence="9" id="KW-0443">Lipid metabolism</keyword>
<keyword evidence="4 12" id="KW-0812">Transmembrane</keyword>
<evidence type="ECO:0000256" key="9">
    <source>
        <dbReference type="ARBA" id="ARBA00023098"/>
    </source>
</evidence>
<dbReference type="PANTHER" id="PTHR11351:SF31">
    <property type="entry name" value="DESATURASE 1, ISOFORM A-RELATED"/>
    <property type="match status" value="1"/>
</dbReference>
<dbReference type="PANTHER" id="PTHR11351">
    <property type="entry name" value="ACYL-COA DESATURASE"/>
    <property type="match status" value="1"/>
</dbReference>
<dbReference type="GO" id="GO:0005506">
    <property type="term" value="F:iron ion binding"/>
    <property type="evidence" value="ECO:0007669"/>
    <property type="project" value="TreeGrafter"/>
</dbReference>
<dbReference type="GO" id="GO:0005789">
    <property type="term" value="C:endoplasmic reticulum membrane"/>
    <property type="evidence" value="ECO:0007669"/>
    <property type="project" value="TreeGrafter"/>
</dbReference>
<comment type="subcellular location">
    <subcellularLocation>
        <location evidence="1">Membrane</location>
        <topology evidence="1">Multi-pass membrane protein</topology>
    </subcellularLocation>
</comment>
<evidence type="ECO:0000256" key="4">
    <source>
        <dbReference type="ARBA" id="ARBA00022692"/>
    </source>
</evidence>
<dbReference type="InterPro" id="IPR005804">
    <property type="entry name" value="FA_desaturase_dom"/>
</dbReference>
<evidence type="ECO:0000256" key="2">
    <source>
        <dbReference type="ARBA" id="ARBA00009295"/>
    </source>
</evidence>
<dbReference type="Proteomes" id="UP001154114">
    <property type="component" value="Chromosome 25"/>
</dbReference>
<dbReference type="Pfam" id="PF00487">
    <property type="entry name" value="FA_desaturase"/>
    <property type="match status" value="1"/>
</dbReference>
<dbReference type="GO" id="GO:0006636">
    <property type="term" value="P:unsaturated fatty acid biosynthetic process"/>
    <property type="evidence" value="ECO:0007669"/>
    <property type="project" value="TreeGrafter"/>
</dbReference>
<protein>
    <recommendedName>
        <fullName evidence="14">Fatty acid desaturase domain-containing protein</fullName>
    </recommendedName>
</protein>
<keyword evidence="6 13" id="KW-1133">Transmembrane helix</keyword>
<evidence type="ECO:0000313" key="16">
    <source>
        <dbReference type="Proteomes" id="UP001154114"/>
    </source>
</evidence>
<name>A0A9P0BWY3_CHRIL</name>
<feature type="transmembrane region" description="Helical" evidence="13">
    <location>
        <begin position="107"/>
        <end position="126"/>
    </location>
</feature>
<gene>
    <name evidence="15" type="ORF">CINC_LOCUS8089</name>
</gene>
<comment type="domain">
    <text evidence="12">The histidine box domains are involved in binding the catalytic metal ions.</text>
</comment>
<evidence type="ECO:0000256" key="11">
    <source>
        <dbReference type="ARBA" id="ARBA00023160"/>
    </source>
</evidence>
<proteinExistence type="inferred from homology"/>
<keyword evidence="3 12" id="KW-0444">Lipid biosynthesis</keyword>
<comment type="cofactor">
    <cofactor evidence="12">
        <name>Fe(2+)</name>
        <dbReference type="ChEBI" id="CHEBI:29033"/>
    </cofactor>
</comment>
<dbReference type="InterPro" id="IPR015876">
    <property type="entry name" value="Acyl-CoA_DS"/>
</dbReference>
<keyword evidence="7 12" id="KW-0560">Oxidoreductase</keyword>
<evidence type="ECO:0000256" key="3">
    <source>
        <dbReference type="ARBA" id="ARBA00022516"/>
    </source>
</evidence>
<dbReference type="OrthoDB" id="10260134at2759"/>
<dbReference type="PRINTS" id="PR00075">
    <property type="entry name" value="FACDDSATRASE"/>
</dbReference>
<comment type="similarity">
    <text evidence="2 12">Belongs to the fatty acid desaturase type 1 family.</text>
</comment>
<keyword evidence="5" id="KW-0276">Fatty acid metabolism</keyword>
<keyword evidence="10 13" id="KW-0472">Membrane</keyword>
<reference evidence="15" key="1">
    <citation type="submission" date="2021-12" db="EMBL/GenBank/DDBJ databases">
        <authorList>
            <person name="King R."/>
        </authorList>
    </citation>
    <scope>NUCLEOTIDE SEQUENCE</scope>
</reference>
<evidence type="ECO:0000256" key="5">
    <source>
        <dbReference type="ARBA" id="ARBA00022832"/>
    </source>
</evidence>
<evidence type="ECO:0000256" key="13">
    <source>
        <dbReference type="SAM" id="Phobius"/>
    </source>
</evidence>
<feature type="domain" description="Fatty acid desaturase" evidence="14">
    <location>
        <begin position="2"/>
        <end position="193"/>
    </location>
</feature>
<evidence type="ECO:0000256" key="7">
    <source>
        <dbReference type="ARBA" id="ARBA00023002"/>
    </source>
</evidence>
<keyword evidence="16" id="KW-1185">Reference proteome</keyword>
<evidence type="ECO:0000256" key="12">
    <source>
        <dbReference type="RuleBase" id="RU000581"/>
    </source>
</evidence>
<dbReference type="GO" id="GO:0004768">
    <property type="term" value="F:stearoyl-CoA 9-desaturase activity"/>
    <property type="evidence" value="ECO:0007669"/>
    <property type="project" value="TreeGrafter"/>
</dbReference>
<evidence type="ECO:0000259" key="14">
    <source>
        <dbReference type="Pfam" id="PF00487"/>
    </source>
</evidence>
<evidence type="ECO:0000313" key="15">
    <source>
        <dbReference type="EMBL" id="CAH0598248.1"/>
    </source>
</evidence>
<evidence type="ECO:0000256" key="8">
    <source>
        <dbReference type="ARBA" id="ARBA00023004"/>
    </source>
</evidence>
<accession>A0A9P0BWY3</accession>
<sequence>MGITCGVHRLFTHKSYKVTAPLKILLILFFTSAGQNSIYQWVRDHRLHHKFSDTDADPHNASRGLFFSHIGWLMMHKNEEVRTQGKKIDMSDIENDEMLMFQDRNFVLLKLIFCYIIPTTFGILLWCEEWKCAVAWQCFIRYLLVLHCEMTVNSLAHTYGYQPYNNRIIPKENRFVATITFGEGWHNYHHVFPFDYKSAEFFDTFNWSAAVISWWEKMGWAYDLKEAKPEMVDAVVRRTGDVSYLDKVK</sequence>
<dbReference type="EMBL" id="LR824028">
    <property type="protein sequence ID" value="CAH0598248.1"/>
    <property type="molecule type" value="Genomic_DNA"/>
</dbReference>
<keyword evidence="11 12" id="KW-0275">Fatty acid biosynthesis</keyword>
<keyword evidence="8" id="KW-0408">Iron</keyword>
<evidence type="ECO:0000256" key="10">
    <source>
        <dbReference type="ARBA" id="ARBA00023136"/>
    </source>
</evidence>